<evidence type="ECO:0000313" key="2">
    <source>
        <dbReference type="EMBL" id="SVC80159.1"/>
    </source>
</evidence>
<dbReference type="EMBL" id="UINC01111733">
    <property type="protein sequence ID" value="SVC80159.1"/>
    <property type="molecule type" value="Genomic_DNA"/>
</dbReference>
<keyword evidence="1" id="KW-1133">Transmembrane helix</keyword>
<accession>A0A382Q3N3</accession>
<feature type="non-terminal residue" evidence="2">
    <location>
        <position position="24"/>
    </location>
</feature>
<protein>
    <submittedName>
        <fullName evidence="2">Uncharacterized protein</fullName>
    </submittedName>
</protein>
<name>A0A382Q3N3_9ZZZZ</name>
<evidence type="ECO:0000256" key="1">
    <source>
        <dbReference type="SAM" id="Phobius"/>
    </source>
</evidence>
<keyword evidence="1" id="KW-0812">Transmembrane</keyword>
<sequence>MDLFIIGIFILGYFAITIEHVIKV</sequence>
<organism evidence="2">
    <name type="scientific">marine metagenome</name>
    <dbReference type="NCBI Taxonomy" id="408172"/>
    <lineage>
        <taxon>unclassified sequences</taxon>
        <taxon>metagenomes</taxon>
        <taxon>ecological metagenomes</taxon>
    </lineage>
</organism>
<feature type="transmembrane region" description="Helical" evidence="1">
    <location>
        <begin position="6"/>
        <end position="22"/>
    </location>
</feature>
<reference evidence="2" key="1">
    <citation type="submission" date="2018-05" db="EMBL/GenBank/DDBJ databases">
        <authorList>
            <person name="Lanie J.A."/>
            <person name="Ng W.-L."/>
            <person name="Kazmierczak K.M."/>
            <person name="Andrzejewski T.M."/>
            <person name="Davidsen T.M."/>
            <person name="Wayne K.J."/>
            <person name="Tettelin H."/>
            <person name="Glass J.I."/>
            <person name="Rusch D."/>
            <person name="Podicherti R."/>
            <person name="Tsui H.-C.T."/>
            <person name="Winkler M.E."/>
        </authorList>
    </citation>
    <scope>NUCLEOTIDE SEQUENCE</scope>
</reference>
<keyword evidence="1" id="KW-0472">Membrane</keyword>
<dbReference type="AlphaFoldDB" id="A0A382Q3N3"/>
<gene>
    <name evidence="2" type="ORF">METZ01_LOCUS333013</name>
</gene>
<feature type="non-terminal residue" evidence="2">
    <location>
        <position position="1"/>
    </location>
</feature>
<proteinExistence type="predicted"/>